<proteinExistence type="predicted"/>
<comment type="caution">
    <text evidence="1">The sequence shown here is derived from an EMBL/GenBank/DDBJ whole genome shotgun (WGS) entry which is preliminary data.</text>
</comment>
<evidence type="ECO:0000313" key="2">
    <source>
        <dbReference type="Proteomes" id="UP000789901"/>
    </source>
</evidence>
<dbReference type="EMBL" id="CAJVQB010004049">
    <property type="protein sequence ID" value="CAG8625431.1"/>
    <property type="molecule type" value="Genomic_DNA"/>
</dbReference>
<protein>
    <submittedName>
        <fullName evidence="1">38259_t:CDS:1</fullName>
    </submittedName>
</protein>
<organism evidence="1 2">
    <name type="scientific">Gigaspora margarita</name>
    <dbReference type="NCBI Taxonomy" id="4874"/>
    <lineage>
        <taxon>Eukaryota</taxon>
        <taxon>Fungi</taxon>
        <taxon>Fungi incertae sedis</taxon>
        <taxon>Mucoromycota</taxon>
        <taxon>Glomeromycotina</taxon>
        <taxon>Glomeromycetes</taxon>
        <taxon>Diversisporales</taxon>
        <taxon>Gigasporaceae</taxon>
        <taxon>Gigaspora</taxon>
    </lineage>
</organism>
<dbReference type="Gene3D" id="3.60.130.30">
    <property type="match status" value="1"/>
</dbReference>
<reference evidence="1 2" key="1">
    <citation type="submission" date="2021-06" db="EMBL/GenBank/DDBJ databases">
        <authorList>
            <person name="Kallberg Y."/>
            <person name="Tangrot J."/>
            <person name="Rosling A."/>
        </authorList>
    </citation>
    <scope>NUCLEOTIDE SEQUENCE [LARGE SCALE GENOMIC DNA]</scope>
    <source>
        <strain evidence="1 2">120-4 pot B 10/14</strain>
    </source>
</reference>
<dbReference type="Proteomes" id="UP000789901">
    <property type="component" value="Unassembled WGS sequence"/>
</dbReference>
<sequence length="124" mass="14530">MVDLYIFQDLRVAKNTREAVQQYFVHMLNELSHQSKEFLKELVEHFGAFTGSNNEPYTTSNTALSHNKKHLKLAVNFNIISQFHQDVKDHYNSLCVVCLLGIFKSRQLVFPELKLIFMLKKNKQ</sequence>
<evidence type="ECO:0000313" key="1">
    <source>
        <dbReference type="EMBL" id="CAG8625431.1"/>
    </source>
</evidence>
<name>A0ABN7ULD3_GIGMA</name>
<gene>
    <name evidence="1" type="ORF">GMARGA_LOCUS8055</name>
</gene>
<accession>A0ABN7ULD3</accession>
<keyword evidence="2" id="KW-1185">Reference proteome</keyword>